<keyword evidence="2" id="KW-0680">Restriction system</keyword>
<protein>
    <submittedName>
        <fullName evidence="5">Restriction endonuclease subunit S</fullName>
    </submittedName>
</protein>
<sequence length="403" mass="45502">MGYETYRIADLIDEIAMGPFGSNIKVSCFVDSGVPVLNGSNLEGFSLSEKTFRYVTREKADSLNKANAHRGDIVITHRGTLGQIVFIPQDSKYDRYVISQSQFRVRCNDKVLPEYLVYYFHTPIGQHKLLSNASQVGVPALARPSSTFQQIEVVLPELSIQKRVVEIISTIQKMIVNNQELNDNLEQQAQAIYHERFETASPDDLHSGWRTVTLGEVATILNKSFNPLKEPEMLLEHYSIPAFDEARFPVFDLSTSIKSNKFIIDASCFMISKLNPTTKRVWKPYCLTGNAVCSTEFIVYKAKDKTITDFLYSVIDSNSFSDFMCSHVTGSTGSRQRTTPSDTLSYELILPSEDDLAEFHSLVSPMYAQIRINAIENDRLKRLRDSLLPKLMSGEIDVSAVQF</sequence>
<evidence type="ECO:0000313" key="5">
    <source>
        <dbReference type="EMBL" id="MTS27537.1"/>
    </source>
</evidence>
<proteinExistence type="inferred from homology"/>
<evidence type="ECO:0000313" key="6">
    <source>
        <dbReference type="Proteomes" id="UP000472755"/>
    </source>
</evidence>
<keyword evidence="5" id="KW-0540">Nuclease</keyword>
<dbReference type="InterPro" id="IPR000055">
    <property type="entry name" value="Restrct_endonuc_typeI_TRD"/>
</dbReference>
<dbReference type="AlphaFoldDB" id="A0A6L6LS57"/>
<accession>A0A6L6LS57</accession>
<dbReference type="InterPro" id="IPR052021">
    <property type="entry name" value="Type-I_RS_S_subunit"/>
</dbReference>
<dbReference type="GO" id="GO:0004519">
    <property type="term" value="F:endonuclease activity"/>
    <property type="evidence" value="ECO:0007669"/>
    <property type="project" value="UniProtKB-KW"/>
</dbReference>
<keyword evidence="5" id="KW-0378">Hydrolase</keyword>
<dbReference type="Proteomes" id="UP000472755">
    <property type="component" value="Unassembled WGS sequence"/>
</dbReference>
<dbReference type="GO" id="GO:0003677">
    <property type="term" value="F:DNA binding"/>
    <property type="evidence" value="ECO:0007669"/>
    <property type="project" value="UniProtKB-KW"/>
</dbReference>
<dbReference type="EMBL" id="WMZU01000013">
    <property type="protein sequence ID" value="MTS27537.1"/>
    <property type="molecule type" value="Genomic_DNA"/>
</dbReference>
<dbReference type="SUPFAM" id="SSF116734">
    <property type="entry name" value="DNA methylase specificity domain"/>
    <property type="match status" value="2"/>
</dbReference>
<gene>
    <name evidence="5" type="ORF">GMD59_09580</name>
</gene>
<dbReference type="Gene3D" id="3.90.220.20">
    <property type="entry name" value="DNA methylase specificity domains"/>
    <property type="match status" value="2"/>
</dbReference>
<dbReference type="InterPro" id="IPR044946">
    <property type="entry name" value="Restrct_endonuc_typeI_TRD_sf"/>
</dbReference>
<dbReference type="PANTHER" id="PTHR30408">
    <property type="entry name" value="TYPE-1 RESTRICTION ENZYME ECOKI SPECIFICITY PROTEIN"/>
    <property type="match status" value="1"/>
</dbReference>
<evidence type="ECO:0000256" key="3">
    <source>
        <dbReference type="ARBA" id="ARBA00023125"/>
    </source>
</evidence>
<dbReference type="RefSeq" id="WP_155202403.1">
    <property type="nucleotide sequence ID" value="NZ_WMZN01000013.1"/>
</dbReference>
<dbReference type="PANTHER" id="PTHR30408:SF12">
    <property type="entry name" value="TYPE I RESTRICTION ENZYME MJAVIII SPECIFICITY SUBUNIT"/>
    <property type="match status" value="1"/>
</dbReference>
<reference evidence="5 6" key="1">
    <citation type="journal article" date="2019" name="Nat. Med.">
        <title>A library of human gut bacterial isolates paired with longitudinal multiomics data enables mechanistic microbiome research.</title>
        <authorList>
            <person name="Poyet M."/>
            <person name="Groussin M."/>
            <person name="Gibbons S.M."/>
            <person name="Avila-Pacheco J."/>
            <person name="Jiang X."/>
            <person name="Kearney S.M."/>
            <person name="Perrotta A.R."/>
            <person name="Berdy B."/>
            <person name="Zhao S."/>
            <person name="Lieberman T.D."/>
            <person name="Swanson P.K."/>
            <person name="Smith M."/>
            <person name="Roesemann S."/>
            <person name="Alexander J.E."/>
            <person name="Rich S.A."/>
            <person name="Livny J."/>
            <person name="Vlamakis H."/>
            <person name="Clish C."/>
            <person name="Bullock K."/>
            <person name="Deik A."/>
            <person name="Scott J."/>
            <person name="Pierce K.A."/>
            <person name="Xavier R.J."/>
            <person name="Alm E.J."/>
        </authorList>
    </citation>
    <scope>NUCLEOTIDE SEQUENCE [LARGE SCALE GENOMIC DNA]</scope>
    <source>
        <strain evidence="5 6">BIOML-A4</strain>
    </source>
</reference>
<evidence type="ECO:0000259" key="4">
    <source>
        <dbReference type="Pfam" id="PF01420"/>
    </source>
</evidence>
<dbReference type="GO" id="GO:0009307">
    <property type="term" value="P:DNA restriction-modification system"/>
    <property type="evidence" value="ECO:0007669"/>
    <property type="project" value="UniProtKB-KW"/>
</dbReference>
<keyword evidence="5" id="KW-0255">Endonuclease</keyword>
<comment type="similarity">
    <text evidence="1">Belongs to the type-I restriction system S methylase family.</text>
</comment>
<evidence type="ECO:0000256" key="2">
    <source>
        <dbReference type="ARBA" id="ARBA00022747"/>
    </source>
</evidence>
<evidence type="ECO:0000256" key="1">
    <source>
        <dbReference type="ARBA" id="ARBA00010923"/>
    </source>
</evidence>
<dbReference type="Pfam" id="PF01420">
    <property type="entry name" value="Methylase_S"/>
    <property type="match status" value="1"/>
</dbReference>
<organism evidence="5 6">
    <name type="scientific">Ruthenibacterium lactatiformans</name>
    <dbReference type="NCBI Taxonomy" id="1550024"/>
    <lineage>
        <taxon>Bacteria</taxon>
        <taxon>Bacillati</taxon>
        <taxon>Bacillota</taxon>
        <taxon>Clostridia</taxon>
        <taxon>Eubacteriales</taxon>
        <taxon>Oscillospiraceae</taxon>
        <taxon>Ruthenibacterium</taxon>
    </lineage>
</organism>
<comment type="caution">
    <text evidence="5">The sequence shown here is derived from an EMBL/GenBank/DDBJ whole genome shotgun (WGS) entry which is preliminary data.</text>
</comment>
<name>A0A6L6LS57_9FIRM</name>
<keyword evidence="3" id="KW-0238">DNA-binding</keyword>
<feature type="domain" description="Type I restriction modification DNA specificity" evidence="4">
    <location>
        <begin position="32"/>
        <end position="187"/>
    </location>
</feature>